<reference evidence="1 2" key="1">
    <citation type="submission" date="2016-04" db="EMBL/GenBank/DDBJ databases">
        <authorList>
            <person name="Evans L.H."/>
            <person name="Alamgir A."/>
            <person name="Owens N."/>
            <person name="Weber N.D."/>
            <person name="Virtaneva K."/>
            <person name="Barbian K."/>
            <person name="Babar A."/>
            <person name="Rosenke K."/>
        </authorList>
    </citation>
    <scope>NUCLEOTIDE SEQUENCE [LARGE SCALE GENOMIC DNA]</scope>
    <source>
        <strain evidence="1">NIES-2108</strain>
    </source>
</reference>
<sequence length="91" mass="10421">MGHWAKGKGQGDKENWGQGERLNHLVFLLQYFSVKGERGIYLYLCNLDKISRPDAIAKRIAEYYSPALTELVLQPPLAKREQGQRDKINCS</sequence>
<protein>
    <submittedName>
        <fullName evidence="1">Uncharacterized protein</fullName>
    </submittedName>
</protein>
<dbReference type="AlphaFoldDB" id="A0A367RTH3"/>
<evidence type="ECO:0000313" key="1">
    <source>
        <dbReference type="EMBL" id="RCJ39003.1"/>
    </source>
</evidence>
<proteinExistence type="predicted"/>
<accession>A0A367RTH3</accession>
<dbReference type="Proteomes" id="UP000252085">
    <property type="component" value="Unassembled WGS sequence"/>
</dbReference>
<gene>
    <name evidence="1" type="ORF">A6769_08175</name>
</gene>
<name>A0A367RTH3_NOSPU</name>
<evidence type="ECO:0000313" key="2">
    <source>
        <dbReference type="Proteomes" id="UP000252085"/>
    </source>
</evidence>
<comment type="caution">
    <text evidence="1">The sequence shown here is derived from an EMBL/GenBank/DDBJ whole genome shotgun (WGS) entry which is preliminary data.</text>
</comment>
<organism evidence="1 2">
    <name type="scientific">Nostoc punctiforme NIES-2108</name>
    <dbReference type="NCBI Taxonomy" id="1356359"/>
    <lineage>
        <taxon>Bacteria</taxon>
        <taxon>Bacillati</taxon>
        <taxon>Cyanobacteriota</taxon>
        <taxon>Cyanophyceae</taxon>
        <taxon>Nostocales</taxon>
        <taxon>Nostocaceae</taxon>
        <taxon>Nostoc</taxon>
    </lineage>
</organism>
<dbReference type="EMBL" id="LXQE01000107">
    <property type="protein sequence ID" value="RCJ39003.1"/>
    <property type="molecule type" value="Genomic_DNA"/>
</dbReference>